<feature type="domain" description="HTH merR-type" evidence="4">
    <location>
        <begin position="35"/>
        <end position="105"/>
    </location>
</feature>
<dbReference type="Proteomes" id="UP000616779">
    <property type="component" value="Unassembled WGS sequence"/>
</dbReference>
<evidence type="ECO:0000313" key="5">
    <source>
        <dbReference type="EMBL" id="NOU72980.1"/>
    </source>
</evidence>
<gene>
    <name evidence="5" type="ORF">GC098_16390</name>
</gene>
<feature type="modified residue" description="4-aspartylphosphate" evidence="1">
    <location>
        <position position="206"/>
    </location>
</feature>
<keyword evidence="1" id="KW-0597">Phosphoprotein</keyword>
<sequence length="331" mass="38406">MIIKKSKNKYLDPGLTQWFIMVIVGGIYWKGGGTVYSIGEISKIVKTSVDALRYYDEISLLKPVHVEESNRYRYYSKEQVSQLLLIMELKQYGFSLDAIRELLHNGVYLERQRLKQALSARLQQLENEKNVLEKKVSSVYRRINEIERDEKGMSAKKILLVDDVAFMRQILCEMLEKHGYLVVTAENGQQAIDKFDDVKPDIVIMDINMPIMDGITATKKIKEIDKDAKIIALSAKGFLPVIFEILEQGAREFVVKPFKEETILDALIRIYDGNVTFNEQTFQAIIEQFGVDNTNKEAMPQEMISKVLQLCTREYDERTREEIKEFMQYQS</sequence>
<keyword evidence="6" id="KW-1185">Reference proteome</keyword>
<proteinExistence type="predicted"/>
<protein>
    <submittedName>
        <fullName evidence="5">Response regulator</fullName>
    </submittedName>
</protein>
<evidence type="ECO:0000313" key="6">
    <source>
        <dbReference type="Proteomes" id="UP000616779"/>
    </source>
</evidence>
<dbReference type="EMBL" id="WHOA01000109">
    <property type="protein sequence ID" value="NOU72980.1"/>
    <property type="molecule type" value="Genomic_DNA"/>
</dbReference>
<dbReference type="PANTHER" id="PTHR43228">
    <property type="entry name" value="TWO-COMPONENT RESPONSE REGULATOR"/>
    <property type="match status" value="1"/>
</dbReference>
<dbReference type="InterPro" id="IPR009061">
    <property type="entry name" value="DNA-bd_dom_put_sf"/>
</dbReference>
<name>A0ABX1XYV1_9BACL</name>
<dbReference type="SMART" id="SM00422">
    <property type="entry name" value="HTH_MERR"/>
    <property type="match status" value="1"/>
</dbReference>
<dbReference type="Gene3D" id="3.40.50.2300">
    <property type="match status" value="1"/>
</dbReference>
<dbReference type="SUPFAM" id="SSF52172">
    <property type="entry name" value="CheY-like"/>
    <property type="match status" value="1"/>
</dbReference>
<dbReference type="PROSITE" id="PS50937">
    <property type="entry name" value="HTH_MERR_2"/>
    <property type="match status" value="1"/>
</dbReference>
<dbReference type="InterPro" id="IPR000551">
    <property type="entry name" value="MerR-type_HTH_dom"/>
</dbReference>
<dbReference type="SMART" id="SM00448">
    <property type="entry name" value="REC"/>
    <property type="match status" value="1"/>
</dbReference>
<accession>A0ABX1XYV1</accession>
<reference evidence="5 6" key="1">
    <citation type="submission" date="2019-10" db="EMBL/GenBank/DDBJ databases">
        <title>Description of Paenibacillus terrestris sp. nov.</title>
        <authorList>
            <person name="Carlier A."/>
            <person name="Qi S."/>
        </authorList>
    </citation>
    <scope>NUCLEOTIDE SEQUENCE [LARGE SCALE GENOMIC DNA]</scope>
    <source>
        <strain evidence="5 6">LMG 31458</strain>
    </source>
</reference>
<dbReference type="InterPro" id="IPR052048">
    <property type="entry name" value="ST_Response_Regulator"/>
</dbReference>
<dbReference type="InterPro" id="IPR011006">
    <property type="entry name" value="CheY-like_superfamily"/>
</dbReference>
<evidence type="ECO:0000256" key="1">
    <source>
        <dbReference type="PROSITE-ProRule" id="PRU00169"/>
    </source>
</evidence>
<dbReference type="InterPro" id="IPR001789">
    <property type="entry name" value="Sig_transdc_resp-reg_receiver"/>
</dbReference>
<dbReference type="PROSITE" id="PS50110">
    <property type="entry name" value="RESPONSE_REGULATORY"/>
    <property type="match status" value="1"/>
</dbReference>
<evidence type="ECO:0000256" key="2">
    <source>
        <dbReference type="SAM" id="Coils"/>
    </source>
</evidence>
<feature type="coiled-coil region" evidence="2">
    <location>
        <begin position="108"/>
        <end position="149"/>
    </location>
</feature>
<dbReference type="Pfam" id="PF00072">
    <property type="entry name" value="Response_reg"/>
    <property type="match status" value="1"/>
</dbReference>
<keyword evidence="2" id="KW-0175">Coiled coil</keyword>
<dbReference type="Pfam" id="PF13411">
    <property type="entry name" value="MerR_1"/>
    <property type="match status" value="1"/>
</dbReference>
<organism evidence="5 6">
    <name type="scientific">Paenibacillus phytorum</name>
    <dbReference type="NCBI Taxonomy" id="2654977"/>
    <lineage>
        <taxon>Bacteria</taxon>
        <taxon>Bacillati</taxon>
        <taxon>Bacillota</taxon>
        <taxon>Bacilli</taxon>
        <taxon>Bacillales</taxon>
        <taxon>Paenibacillaceae</taxon>
        <taxon>Paenibacillus</taxon>
    </lineage>
</organism>
<dbReference type="Gene3D" id="1.10.1660.10">
    <property type="match status" value="1"/>
</dbReference>
<feature type="domain" description="Response regulatory" evidence="3">
    <location>
        <begin position="157"/>
        <end position="271"/>
    </location>
</feature>
<dbReference type="PANTHER" id="PTHR43228:SF1">
    <property type="entry name" value="TWO-COMPONENT RESPONSE REGULATOR ARR22"/>
    <property type="match status" value="1"/>
</dbReference>
<evidence type="ECO:0000259" key="4">
    <source>
        <dbReference type="PROSITE" id="PS50937"/>
    </source>
</evidence>
<evidence type="ECO:0000259" key="3">
    <source>
        <dbReference type="PROSITE" id="PS50110"/>
    </source>
</evidence>
<comment type="caution">
    <text evidence="5">The sequence shown here is derived from an EMBL/GenBank/DDBJ whole genome shotgun (WGS) entry which is preliminary data.</text>
</comment>
<dbReference type="SUPFAM" id="SSF46955">
    <property type="entry name" value="Putative DNA-binding domain"/>
    <property type="match status" value="1"/>
</dbReference>